<sequence length="202" mass="22639">MKQNIDLVAFDLGNVLCTVDEVSAAKKLAAIAKQRWEYVHEIVFGPDSKLRFERGEITFDDHACGAIRTLGLDMSIIEFTKIYKSVIAPSENMFPIVSQISKTHRIALASNTSEPHWTYAQRFLPFSSLLNPVIVSYLAGTLKPELAFYDRLLNESGVHANRILFIDDLEINVEAARKVGMIGLQFNTRENLETALILLGVI</sequence>
<gene>
    <name evidence="1" type="ORF">METZ01_LOCUS166074</name>
</gene>
<dbReference type="Gene3D" id="1.10.150.240">
    <property type="entry name" value="Putative phosphatase, domain 2"/>
    <property type="match status" value="1"/>
</dbReference>
<dbReference type="InterPro" id="IPR006439">
    <property type="entry name" value="HAD-SF_hydro_IA"/>
</dbReference>
<dbReference type="InterPro" id="IPR036412">
    <property type="entry name" value="HAD-like_sf"/>
</dbReference>
<dbReference type="Pfam" id="PF00702">
    <property type="entry name" value="Hydrolase"/>
    <property type="match status" value="1"/>
</dbReference>
<evidence type="ECO:0008006" key="2">
    <source>
        <dbReference type="Google" id="ProtNLM"/>
    </source>
</evidence>
<dbReference type="Gene3D" id="3.40.50.1000">
    <property type="entry name" value="HAD superfamily/HAD-like"/>
    <property type="match status" value="1"/>
</dbReference>
<dbReference type="NCBIfam" id="TIGR01509">
    <property type="entry name" value="HAD-SF-IA-v3"/>
    <property type="match status" value="1"/>
</dbReference>
<reference evidence="1" key="1">
    <citation type="submission" date="2018-05" db="EMBL/GenBank/DDBJ databases">
        <authorList>
            <person name="Lanie J.A."/>
            <person name="Ng W.-L."/>
            <person name="Kazmierczak K.M."/>
            <person name="Andrzejewski T.M."/>
            <person name="Davidsen T.M."/>
            <person name="Wayne K.J."/>
            <person name="Tettelin H."/>
            <person name="Glass J.I."/>
            <person name="Rusch D."/>
            <person name="Podicherti R."/>
            <person name="Tsui H.-C.T."/>
            <person name="Winkler M.E."/>
        </authorList>
    </citation>
    <scope>NUCLEOTIDE SEQUENCE</scope>
</reference>
<dbReference type="PANTHER" id="PTHR43611:SF3">
    <property type="entry name" value="FLAVIN MONONUCLEOTIDE HYDROLASE 1, CHLOROPLATIC"/>
    <property type="match status" value="1"/>
</dbReference>
<evidence type="ECO:0000313" key="1">
    <source>
        <dbReference type="EMBL" id="SVB13220.1"/>
    </source>
</evidence>
<dbReference type="PANTHER" id="PTHR43611">
    <property type="entry name" value="ALPHA-D-GLUCOSE 1-PHOSPHATE PHOSPHATASE"/>
    <property type="match status" value="1"/>
</dbReference>
<dbReference type="EMBL" id="UINC01029827">
    <property type="protein sequence ID" value="SVB13220.1"/>
    <property type="molecule type" value="Genomic_DNA"/>
</dbReference>
<dbReference type="InterPro" id="IPR023214">
    <property type="entry name" value="HAD_sf"/>
</dbReference>
<protein>
    <recommendedName>
        <fullName evidence="2">HAD family phosphatase</fullName>
    </recommendedName>
</protein>
<dbReference type="SUPFAM" id="SSF56784">
    <property type="entry name" value="HAD-like"/>
    <property type="match status" value="1"/>
</dbReference>
<organism evidence="1">
    <name type="scientific">marine metagenome</name>
    <dbReference type="NCBI Taxonomy" id="408172"/>
    <lineage>
        <taxon>unclassified sequences</taxon>
        <taxon>metagenomes</taxon>
        <taxon>ecological metagenomes</taxon>
    </lineage>
</organism>
<name>A0A382BH79_9ZZZZ</name>
<proteinExistence type="predicted"/>
<dbReference type="InterPro" id="IPR023198">
    <property type="entry name" value="PGP-like_dom2"/>
</dbReference>
<dbReference type="AlphaFoldDB" id="A0A382BH79"/>
<accession>A0A382BH79</accession>